<sequence length="154" mass="16714">MEEEVDVGMDGVRDGRRKWALILFSSITDALAPAIKLASSTSSFPHLLLISGGVPQSSVWVEVLTAGWVAGTATGYEEVEGEAVDFYSVSCPGREDCFLPCRRRDFGIDAIIAYGLLAGWFTGFVPLECAGGPGELCAWDAIFDLRKFRQEEIS</sequence>
<dbReference type="EMBL" id="JBHFFA010000004">
    <property type="protein sequence ID" value="KAL2631715.1"/>
    <property type="molecule type" value="Genomic_DNA"/>
</dbReference>
<keyword evidence="2" id="KW-1185">Reference proteome</keyword>
<evidence type="ECO:0000313" key="1">
    <source>
        <dbReference type="EMBL" id="KAL2631715.1"/>
    </source>
</evidence>
<name>A0ABD1YLY5_9MARC</name>
<proteinExistence type="predicted"/>
<comment type="caution">
    <text evidence="1">The sequence shown here is derived from an EMBL/GenBank/DDBJ whole genome shotgun (WGS) entry which is preliminary data.</text>
</comment>
<evidence type="ECO:0000313" key="2">
    <source>
        <dbReference type="Proteomes" id="UP001605036"/>
    </source>
</evidence>
<reference evidence="1 2" key="1">
    <citation type="submission" date="2024-09" db="EMBL/GenBank/DDBJ databases">
        <title>Chromosome-scale assembly of Riccia fluitans.</title>
        <authorList>
            <person name="Paukszto L."/>
            <person name="Sawicki J."/>
            <person name="Karawczyk K."/>
            <person name="Piernik-Szablinska J."/>
            <person name="Szczecinska M."/>
            <person name="Mazdziarz M."/>
        </authorList>
    </citation>
    <scope>NUCLEOTIDE SEQUENCE [LARGE SCALE GENOMIC DNA]</scope>
    <source>
        <strain evidence="1">Rf_01</strain>
        <tissue evidence="1">Aerial parts of the thallus</tissue>
    </source>
</reference>
<gene>
    <name evidence="1" type="ORF">R1flu_016401</name>
</gene>
<organism evidence="1 2">
    <name type="scientific">Riccia fluitans</name>
    <dbReference type="NCBI Taxonomy" id="41844"/>
    <lineage>
        <taxon>Eukaryota</taxon>
        <taxon>Viridiplantae</taxon>
        <taxon>Streptophyta</taxon>
        <taxon>Embryophyta</taxon>
        <taxon>Marchantiophyta</taxon>
        <taxon>Marchantiopsida</taxon>
        <taxon>Marchantiidae</taxon>
        <taxon>Marchantiales</taxon>
        <taxon>Ricciaceae</taxon>
        <taxon>Riccia</taxon>
    </lineage>
</organism>
<dbReference type="Proteomes" id="UP001605036">
    <property type="component" value="Unassembled WGS sequence"/>
</dbReference>
<accession>A0ABD1YLY5</accession>
<protein>
    <submittedName>
        <fullName evidence="1">Uncharacterized protein</fullName>
    </submittedName>
</protein>
<dbReference type="AlphaFoldDB" id="A0ABD1YLY5"/>